<name>A0A7X1AY83_9BACT</name>
<dbReference type="Pfam" id="PF13692">
    <property type="entry name" value="Glyco_trans_1_4"/>
    <property type="match status" value="1"/>
</dbReference>
<organism evidence="2 3">
    <name type="scientific">Puniceicoccus vermicola</name>
    <dbReference type="NCBI Taxonomy" id="388746"/>
    <lineage>
        <taxon>Bacteria</taxon>
        <taxon>Pseudomonadati</taxon>
        <taxon>Verrucomicrobiota</taxon>
        <taxon>Opitutia</taxon>
        <taxon>Puniceicoccales</taxon>
        <taxon>Puniceicoccaceae</taxon>
        <taxon>Puniceicoccus</taxon>
    </lineage>
</organism>
<protein>
    <submittedName>
        <fullName evidence="2">Glycosyltransferase</fullName>
    </submittedName>
</protein>
<dbReference type="EMBL" id="JACHVA010000082">
    <property type="protein sequence ID" value="MBC2602099.1"/>
    <property type="molecule type" value="Genomic_DNA"/>
</dbReference>
<dbReference type="PANTHER" id="PTHR12526:SF630">
    <property type="entry name" value="GLYCOSYLTRANSFERASE"/>
    <property type="match status" value="1"/>
</dbReference>
<evidence type="ECO:0000259" key="1">
    <source>
        <dbReference type="Pfam" id="PF13439"/>
    </source>
</evidence>
<proteinExistence type="predicted"/>
<keyword evidence="2" id="KW-0808">Transferase</keyword>
<reference evidence="2 3" key="1">
    <citation type="submission" date="2020-07" db="EMBL/GenBank/DDBJ databases">
        <authorList>
            <person name="Feng X."/>
        </authorList>
    </citation>
    <scope>NUCLEOTIDE SEQUENCE [LARGE SCALE GENOMIC DNA]</scope>
    <source>
        <strain evidence="2 3">JCM14086</strain>
    </source>
</reference>
<dbReference type="SUPFAM" id="SSF53756">
    <property type="entry name" value="UDP-Glycosyltransferase/glycogen phosphorylase"/>
    <property type="match status" value="1"/>
</dbReference>
<accession>A0A7X1AY83</accession>
<evidence type="ECO:0000313" key="3">
    <source>
        <dbReference type="Proteomes" id="UP000525652"/>
    </source>
</evidence>
<dbReference type="RefSeq" id="WP_185692799.1">
    <property type="nucleotide sequence ID" value="NZ_JACHVA010000082.1"/>
</dbReference>
<feature type="domain" description="Glycosyltransferase subfamily 4-like N-terminal" evidence="1">
    <location>
        <begin position="12"/>
        <end position="159"/>
    </location>
</feature>
<dbReference type="Proteomes" id="UP000525652">
    <property type="component" value="Unassembled WGS sequence"/>
</dbReference>
<comment type="caution">
    <text evidence="2">The sequence shown here is derived from an EMBL/GenBank/DDBJ whole genome shotgun (WGS) entry which is preliminary data.</text>
</comment>
<sequence length="366" mass="40656">MRILAIQDYLRVGGTESQFLDLTARWSDEGHEVQRLVFRRGGGLFPQSQTRGPAPEFLQPFSTPWNWWSPGLMRAIRKFQPERVIAFGRNAHWSLGRKFRQERIHGLVATMRTGRPLPGGYRRVLASAEAVVTNSAFASRLAEKEGAAADRVRVIENGCRLAGIPLPSRREARDDLGVGEDECFLLCLGSFVPGKAQNRFLKIWQEVDPQARKRIRLWFVGDGPRRSAVESAFQSLPDANRVRFWGSRSDPEKFLAAADGLASVSQEESSPNALVEGLWSGVPVVATRCAGVEELVSEEAGGCLLEDSPEGETQLAAWISSLPGNASSLKARSEKYQSQAQSRFDPTIRAREYLNLFQSLGRFPSL</sequence>
<dbReference type="PANTHER" id="PTHR12526">
    <property type="entry name" value="GLYCOSYLTRANSFERASE"/>
    <property type="match status" value="1"/>
</dbReference>
<dbReference type="GO" id="GO:0016757">
    <property type="term" value="F:glycosyltransferase activity"/>
    <property type="evidence" value="ECO:0007669"/>
    <property type="project" value="UniProtKB-ARBA"/>
</dbReference>
<dbReference type="Pfam" id="PF13439">
    <property type="entry name" value="Glyco_transf_4"/>
    <property type="match status" value="1"/>
</dbReference>
<dbReference type="AlphaFoldDB" id="A0A7X1AY83"/>
<evidence type="ECO:0000313" key="2">
    <source>
        <dbReference type="EMBL" id="MBC2602099.1"/>
    </source>
</evidence>
<dbReference type="Gene3D" id="3.40.50.2000">
    <property type="entry name" value="Glycogen Phosphorylase B"/>
    <property type="match status" value="2"/>
</dbReference>
<dbReference type="InterPro" id="IPR028098">
    <property type="entry name" value="Glyco_trans_4-like_N"/>
</dbReference>
<keyword evidence="3" id="KW-1185">Reference proteome</keyword>
<gene>
    <name evidence="2" type="ORF">H5P30_09955</name>
</gene>